<reference evidence="1" key="2">
    <citation type="submission" date="2022-01" db="EMBL/GenBank/DDBJ databases">
        <authorList>
            <person name="Yamashiro T."/>
            <person name="Shiraishi A."/>
            <person name="Satake H."/>
            <person name="Nakayama K."/>
        </authorList>
    </citation>
    <scope>NUCLEOTIDE SEQUENCE</scope>
</reference>
<reference evidence="1" key="1">
    <citation type="journal article" date="2022" name="Int. J. Mol. Sci.">
        <title>Draft Genome of Tanacetum Coccineum: Genomic Comparison of Closely Related Tanacetum-Family Plants.</title>
        <authorList>
            <person name="Yamashiro T."/>
            <person name="Shiraishi A."/>
            <person name="Nakayama K."/>
            <person name="Satake H."/>
        </authorList>
    </citation>
    <scope>NUCLEOTIDE SEQUENCE</scope>
</reference>
<evidence type="ECO:0000313" key="2">
    <source>
        <dbReference type="Proteomes" id="UP001151760"/>
    </source>
</evidence>
<organism evidence="1 2">
    <name type="scientific">Tanacetum coccineum</name>
    <dbReference type="NCBI Taxonomy" id="301880"/>
    <lineage>
        <taxon>Eukaryota</taxon>
        <taxon>Viridiplantae</taxon>
        <taxon>Streptophyta</taxon>
        <taxon>Embryophyta</taxon>
        <taxon>Tracheophyta</taxon>
        <taxon>Spermatophyta</taxon>
        <taxon>Magnoliopsida</taxon>
        <taxon>eudicotyledons</taxon>
        <taxon>Gunneridae</taxon>
        <taxon>Pentapetalae</taxon>
        <taxon>asterids</taxon>
        <taxon>campanulids</taxon>
        <taxon>Asterales</taxon>
        <taxon>Asteraceae</taxon>
        <taxon>Asteroideae</taxon>
        <taxon>Anthemideae</taxon>
        <taxon>Anthemidinae</taxon>
        <taxon>Tanacetum</taxon>
    </lineage>
</organism>
<comment type="caution">
    <text evidence="1">The sequence shown here is derived from an EMBL/GenBank/DDBJ whole genome shotgun (WGS) entry which is preliminary data.</text>
</comment>
<sequence>MPRGHTWLTRGSAWHATWQSDPLTQPLTRLLTGDQLPLTSDLAVVNGVPTPLTGDAGPSLSPGGTRYGISEAMIGH</sequence>
<name>A0ABQ5IJ59_9ASTR</name>
<keyword evidence="2" id="KW-1185">Reference proteome</keyword>
<proteinExistence type="predicted"/>
<evidence type="ECO:0000313" key="1">
    <source>
        <dbReference type="EMBL" id="GJT99709.1"/>
    </source>
</evidence>
<accession>A0ABQ5IJ59</accession>
<gene>
    <name evidence="1" type="ORF">Tco_1110048</name>
</gene>
<dbReference type="Proteomes" id="UP001151760">
    <property type="component" value="Unassembled WGS sequence"/>
</dbReference>
<protein>
    <submittedName>
        <fullName evidence="1">Uncharacterized protein</fullName>
    </submittedName>
</protein>
<dbReference type="EMBL" id="BQNB010020795">
    <property type="protein sequence ID" value="GJT99709.1"/>
    <property type="molecule type" value="Genomic_DNA"/>
</dbReference>